<name>A0A4Y3IQ27_9VIBR</name>
<gene>
    <name evidence="1" type="ORF">VCO01S_23780</name>
</gene>
<dbReference type="EMBL" id="BJLH01000010">
    <property type="protein sequence ID" value="GEA61185.1"/>
    <property type="molecule type" value="Genomic_DNA"/>
</dbReference>
<comment type="caution">
    <text evidence="1">The sequence shown here is derived from an EMBL/GenBank/DDBJ whole genome shotgun (WGS) entry which is preliminary data.</text>
</comment>
<evidence type="ECO:0000313" key="2">
    <source>
        <dbReference type="Proteomes" id="UP000318242"/>
    </source>
</evidence>
<dbReference type="OrthoDB" id="5880517at2"/>
<reference evidence="1 2" key="1">
    <citation type="submission" date="2019-06" db="EMBL/GenBank/DDBJ databases">
        <title>Whole genome shotgun sequence of Vibrio comitans NBRC 102076.</title>
        <authorList>
            <person name="Hosoyama A."/>
            <person name="Uohara A."/>
            <person name="Ohji S."/>
            <person name="Ichikawa N."/>
        </authorList>
    </citation>
    <scope>NUCLEOTIDE SEQUENCE [LARGE SCALE GENOMIC DNA]</scope>
    <source>
        <strain evidence="1 2">NBRC 102076</strain>
    </source>
</reference>
<proteinExistence type="predicted"/>
<organism evidence="1 2">
    <name type="scientific">Vibrio comitans NBRC 102076</name>
    <dbReference type="NCBI Taxonomy" id="1219078"/>
    <lineage>
        <taxon>Bacteria</taxon>
        <taxon>Pseudomonadati</taxon>
        <taxon>Pseudomonadota</taxon>
        <taxon>Gammaproteobacteria</taxon>
        <taxon>Vibrionales</taxon>
        <taxon>Vibrionaceae</taxon>
        <taxon>Vibrio</taxon>
    </lineage>
</organism>
<accession>A0A4Y3IQ27</accession>
<dbReference type="Proteomes" id="UP000318242">
    <property type="component" value="Unassembled WGS sequence"/>
</dbReference>
<evidence type="ECO:0000313" key="1">
    <source>
        <dbReference type="EMBL" id="GEA61185.1"/>
    </source>
</evidence>
<keyword evidence="2" id="KW-1185">Reference proteome</keyword>
<protein>
    <submittedName>
        <fullName evidence="1">Uncharacterized protein</fullName>
    </submittedName>
</protein>
<dbReference type="RefSeq" id="WP_141271570.1">
    <property type="nucleotide sequence ID" value="NZ_BJLH01000010.1"/>
</dbReference>
<dbReference type="AlphaFoldDB" id="A0A4Y3IQ27"/>
<sequence length="125" mass="14201">MNNEKKMLPWQDSNIPHRLWLEPKGASTTIKMQIIKDVEPELLSLDLSIDYQTLLKHWKGEALAISPAHNEGSLFTQSRVLFNLPLGCIVWAVTHIMMPNGEKMSADKLAFAPQLQARDQQLQPI</sequence>